<sequence>MFRTFYLPLNVASTSGYGLFRTSALLPKMKNSILFLLLLGGYSAWAQLPTSSFAVSSACPASARNPSQLYQVLQDGSLQTVGTVRINGGNNLIINGLGYNQADQSVLYGMRVEQQSLGNFTTFTPQLYRINLSTALADSVRPMTAPDTPPAGELTQPTGSQSTTDVRQALNFVADSGPDGQYYIGGATFRIIFNTLFGFPLPNTARVSDARLYVGTVDLTNIAAPTWQRLNTSDPATAAVVESFRSQAEAYIRSGGSGPTPEGGIQDWVYDKATGNLVSYLGLTDQYLTISNPATAPVAVTTNVATPIPAATSGDRNVGAMFSDRFDNVYTVRAATGEIFRIDGQTGNYTGRAYGAALGCTRGDAVSFRDALPLPVTLVRFGAAATTAGVRLDWLTASEQKVGYFEVERSATGTSWQPAGRVTAGNRPGGQSYSVLDAKPLVGQSYYRLAMHDEDGRVAYSSVQPVSRAGDFAVQVYPNPAREQVQVLLPTAELPATLELRNTRGQLVRQLRTDAGSNPAQLRTAGLPGGVYFLRVRQAGYSKTSRLMIVAP</sequence>
<dbReference type="EMBL" id="RWIU01000003">
    <property type="protein sequence ID" value="RSK43316.1"/>
    <property type="molecule type" value="Genomic_DNA"/>
</dbReference>
<dbReference type="Pfam" id="PF18962">
    <property type="entry name" value="Por_Secre_tail"/>
    <property type="match status" value="1"/>
</dbReference>
<evidence type="ECO:0000256" key="1">
    <source>
        <dbReference type="SAM" id="MobiDB-lite"/>
    </source>
</evidence>
<dbReference type="NCBIfam" id="TIGR04183">
    <property type="entry name" value="Por_Secre_tail"/>
    <property type="match status" value="1"/>
</dbReference>
<organism evidence="3 4">
    <name type="scientific">Hymenobacter perfusus</name>
    <dbReference type="NCBI Taxonomy" id="1236770"/>
    <lineage>
        <taxon>Bacteria</taxon>
        <taxon>Pseudomonadati</taxon>
        <taxon>Bacteroidota</taxon>
        <taxon>Cytophagia</taxon>
        <taxon>Cytophagales</taxon>
        <taxon>Hymenobacteraceae</taxon>
        <taxon>Hymenobacter</taxon>
    </lineage>
</organism>
<dbReference type="AlphaFoldDB" id="A0A3R9NBH5"/>
<gene>
    <name evidence="3" type="ORF">EI293_10435</name>
</gene>
<keyword evidence="4" id="KW-1185">Reference proteome</keyword>
<dbReference type="OrthoDB" id="861032at2"/>
<comment type="caution">
    <text evidence="3">The sequence shown here is derived from an EMBL/GenBank/DDBJ whole genome shotgun (WGS) entry which is preliminary data.</text>
</comment>
<feature type="region of interest" description="Disordered" evidence="1">
    <location>
        <begin position="142"/>
        <end position="163"/>
    </location>
</feature>
<proteinExistence type="predicted"/>
<accession>A0A3R9NBH5</accession>
<evidence type="ECO:0000259" key="2">
    <source>
        <dbReference type="Pfam" id="PF18962"/>
    </source>
</evidence>
<feature type="domain" description="Secretion system C-terminal sorting" evidence="2">
    <location>
        <begin position="476"/>
        <end position="549"/>
    </location>
</feature>
<name>A0A3R9NBH5_9BACT</name>
<evidence type="ECO:0000313" key="4">
    <source>
        <dbReference type="Proteomes" id="UP000270291"/>
    </source>
</evidence>
<dbReference type="InterPro" id="IPR026444">
    <property type="entry name" value="Secre_tail"/>
</dbReference>
<dbReference type="Proteomes" id="UP000270291">
    <property type="component" value="Unassembled WGS sequence"/>
</dbReference>
<protein>
    <submittedName>
        <fullName evidence="3">T9SS C-terminal target domain-containing protein</fullName>
    </submittedName>
</protein>
<evidence type="ECO:0000313" key="3">
    <source>
        <dbReference type="EMBL" id="RSK43316.1"/>
    </source>
</evidence>
<reference evidence="3 4" key="1">
    <citation type="submission" date="2018-12" db="EMBL/GenBank/DDBJ databases">
        <authorList>
            <person name="Feng G."/>
            <person name="Zhu H."/>
        </authorList>
    </citation>
    <scope>NUCLEOTIDE SEQUENCE [LARGE SCALE GENOMIC DNA]</scope>
    <source>
        <strain evidence="3 4">LMG 26000</strain>
    </source>
</reference>